<dbReference type="GO" id="GO:0016788">
    <property type="term" value="F:hydrolase activity, acting on ester bonds"/>
    <property type="evidence" value="ECO:0007669"/>
    <property type="project" value="UniProtKB-ARBA"/>
</dbReference>
<dbReference type="Pfam" id="PF13472">
    <property type="entry name" value="Lipase_GDSL_2"/>
    <property type="match status" value="1"/>
</dbReference>
<dbReference type="AlphaFoldDB" id="A0A1I2T9R0"/>
<evidence type="ECO:0000313" key="2">
    <source>
        <dbReference type="EMBL" id="SFG60819.1"/>
    </source>
</evidence>
<dbReference type="InterPro" id="IPR036514">
    <property type="entry name" value="SGNH_hydro_sf"/>
</dbReference>
<feature type="domain" description="SGNH hydrolase-type esterase" evidence="1">
    <location>
        <begin position="15"/>
        <end position="194"/>
    </location>
</feature>
<dbReference type="Gene3D" id="3.40.50.1110">
    <property type="entry name" value="SGNH hydrolase"/>
    <property type="match status" value="1"/>
</dbReference>
<organism evidence="2 3">
    <name type="scientific">Pedobacter insulae</name>
    <dbReference type="NCBI Taxonomy" id="414048"/>
    <lineage>
        <taxon>Bacteria</taxon>
        <taxon>Pseudomonadati</taxon>
        <taxon>Bacteroidota</taxon>
        <taxon>Sphingobacteriia</taxon>
        <taxon>Sphingobacteriales</taxon>
        <taxon>Sphingobacteriaceae</taxon>
        <taxon>Pedobacter</taxon>
    </lineage>
</organism>
<protein>
    <submittedName>
        <fullName evidence="2">Lysophospholipase L1</fullName>
    </submittedName>
</protein>
<keyword evidence="3" id="KW-1185">Reference proteome</keyword>
<dbReference type="RefSeq" id="WP_090991723.1">
    <property type="nucleotide sequence ID" value="NZ_FOPP01000001.1"/>
</dbReference>
<dbReference type="InterPro" id="IPR013830">
    <property type="entry name" value="SGNH_hydro"/>
</dbReference>
<accession>A0A1I2T9R0</accession>
<dbReference type="STRING" id="414048.SAMN04489864_101237"/>
<gene>
    <name evidence="2" type="ORF">SAMN04489864_101237</name>
</gene>
<dbReference type="OrthoDB" id="158267at2"/>
<dbReference type="SUPFAM" id="SSF52266">
    <property type="entry name" value="SGNH hydrolase"/>
    <property type="match status" value="1"/>
</dbReference>
<proteinExistence type="predicted"/>
<dbReference type="EMBL" id="FOPP01000001">
    <property type="protein sequence ID" value="SFG60819.1"/>
    <property type="molecule type" value="Genomic_DNA"/>
</dbReference>
<name>A0A1I2T9R0_9SPHI</name>
<dbReference type="Proteomes" id="UP000199666">
    <property type="component" value="Unassembled WGS sequence"/>
</dbReference>
<sequence>MKPKITDSSALTYLALGDSYTIGEAVSQSESFPYQVAAQLKLQGMNVASPKIIAKTGWTTDELQAAIKAEELTEKFDIVTLLIGVNNQYRGYSKDTYRKEFKELLQTAINFAGGNVNKVFVISIPDWGVTPFGKGSGRDTKLIAEEIDAYNVINKEETLALKVSYTDITPGSRKAATDLSLVATDGLHYSGKMHLQWALSLPLTLR</sequence>
<reference evidence="2 3" key="1">
    <citation type="submission" date="2016-10" db="EMBL/GenBank/DDBJ databases">
        <authorList>
            <person name="de Groot N.N."/>
        </authorList>
    </citation>
    <scope>NUCLEOTIDE SEQUENCE [LARGE SCALE GENOMIC DNA]</scope>
    <source>
        <strain evidence="2 3">DSM 18684</strain>
    </source>
</reference>
<evidence type="ECO:0000313" key="3">
    <source>
        <dbReference type="Proteomes" id="UP000199666"/>
    </source>
</evidence>
<evidence type="ECO:0000259" key="1">
    <source>
        <dbReference type="Pfam" id="PF13472"/>
    </source>
</evidence>